<accession>A0ABQ3QUY5</accession>
<evidence type="ECO:0000313" key="1">
    <source>
        <dbReference type="EMBL" id="GHI41091.1"/>
    </source>
</evidence>
<organism evidence="1 2">
    <name type="scientific">Streptomyces violascens</name>
    <dbReference type="NCBI Taxonomy" id="67381"/>
    <lineage>
        <taxon>Bacteria</taxon>
        <taxon>Bacillati</taxon>
        <taxon>Actinomycetota</taxon>
        <taxon>Actinomycetes</taxon>
        <taxon>Kitasatosporales</taxon>
        <taxon>Streptomycetaceae</taxon>
        <taxon>Streptomyces</taxon>
    </lineage>
</organism>
<evidence type="ECO:0000313" key="2">
    <source>
        <dbReference type="Proteomes" id="UP001050808"/>
    </source>
</evidence>
<protein>
    <recommendedName>
        <fullName evidence="3">Rubrerythrin-like domain-containing protein</fullName>
    </recommendedName>
</protein>
<gene>
    <name evidence="1" type="ORF">Sviol_54990</name>
</gene>
<reference evidence="1" key="1">
    <citation type="submission" date="2024-05" db="EMBL/GenBank/DDBJ databases">
        <title>Whole genome shotgun sequence of Streptomyces violascens NBRC 12920.</title>
        <authorList>
            <person name="Komaki H."/>
            <person name="Tamura T."/>
        </authorList>
    </citation>
    <scope>NUCLEOTIDE SEQUENCE</scope>
    <source>
        <strain evidence="1">NBRC 12920</strain>
    </source>
</reference>
<dbReference type="EMBL" id="BNDY01000017">
    <property type="protein sequence ID" value="GHI41091.1"/>
    <property type="molecule type" value="Genomic_DNA"/>
</dbReference>
<sequence length="47" mass="5126">MGPYELARECDDCQGTGRRLPCPHCTDGTQPDTDETCPTCEGYAALF</sequence>
<name>A0ABQ3QUY5_9ACTN</name>
<comment type="caution">
    <text evidence="1">The sequence shown here is derived from an EMBL/GenBank/DDBJ whole genome shotgun (WGS) entry which is preliminary data.</text>
</comment>
<keyword evidence="2" id="KW-1185">Reference proteome</keyword>
<proteinExistence type="predicted"/>
<dbReference type="Proteomes" id="UP001050808">
    <property type="component" value="Unassembled WGS sequence"/>
</dbReference>
<evidence type="ECO:0008006" key="3">
    <source>
        <dbReference type="Google" id="ProtNLM"/>
    </source>
</evidence>